<dbReference type="PANTHER" id="PTHR10694:SF33">
    <property type="entry name" value="LYSINE-SPECIFIC DEMETHYLASE 5"/>
    <property type="match status" value="1"/>
</dbReference>
<dbReference type="SUPFAM" id="SSF46774">
    <property type="entry name" value="ARID-like"/>
    <property type="match status" value="1"/>
</dbReference>
<dbReference type="EMBL" id="KV454432">
    <property type="protein sequence ID" value="ODQ79347.1"/>
    <property type="molecule type" value="Genomic_DNA"/>
</dbReference>
<dbReference type="PROSITE" id="PS01359">
    <property type="entry name" value="ZF_PHD_1"/>
    <property type="match status" value="1"/>
</dbReference>
<feature type="domain" description="PHD-type" evidence="8">
    <location>
        <begin position="182"/>
        <end position="232"/>
    </location>
</feature>
<dbReference type="GO" id="GO:0003677">
    <property type="term" value="F:DNA binding"/>
    <property type="evidence" value="ECO:0007669"/>
    <property type="project" value="InterPro"/>
</dbReference>
<dbReference type="AlphaFoldDB" id="A0A1E3QQW2"/>
<dbReference type="PROSITE" id="PS50016">
    <property type="entry name" value="ZF_PHD_2"/>
    <property type="match status" value="1"/>
</dbReference>
<keyword evidence="5" id="KW-0408">Iron</keyword>
<dbReference type="InterPro" id="IPR013083">
    <property type="entry name" value="Znf_RING/FYVE/PHD"/>
</dbReference>
<evidence type="ECO:0000313" key="11">
    <source>
        <dbReference type="EMBL" id="ODQ79347.1"/>
    </source>
</evidence>
<dbReference type="InterPro" id="IPR001965">
    <property type="entry name" value="Znf_PHD"/>
</dbReference>
<dbReference type="PROSITE" id="PS51183">
    <property type="entry name" value="JMJN"/>
    <property type="match status" value="1"/>
</dbReference>
<evidence type="ECO:0000256" key="4">
    <source>
        <dbReference type="ARBA" id="ARBA00022833"/>
    </source>
</evidence>
<dbReference type="GO" id="GO:0071041">
    <property type="term" value="P:antisense RNA transcript catabolic process"/>
    <property type="evidence" value="ECO:0007669"/>
    <property type="project" value="EnsemblFungi"/>
</dbReference>
<dbReference type="GO" id="GO:0034647">
    <property type="term" value="F:histone H3K4me/H3K4me2/H3K4me3 demethylase activity"/>
    <property type="evidence" value="ECO:0007669"/>
    <property type="project" value="TreeGrafter"/>
</dbReference>
<dbReference type="GO" id="GO:0045944">
    <property type="term" value="P:positive regulation of transcription by RNA polymerase II"/>
    <property type="evidence" value="ECO:0007669"/>
    <property type="project" value="EnsemblFungi"/>
</dbReference>
<keyword evidence="3 7" id="KW-0863">Zinc-finger</keyword>
<dbReference type="GO" id="GO:0000183">
    <property type="term" value="P:rDNA heterochromatin formation"/>
    <property type="evidence" value="ECO:0007669"/>
    <property type="project" value="EnsemblFungi"/>
</dbReference>
<dbReference type="Pfam" id="PF02373">
    <property type="entry name" value="JmjC"/>
    <property type="match status" value="1"/>
</dbReference>
<dbReference type="InterPro" id="IPR019787">
    <property type="entry name" value="Znf_PHD-finger"/>
</dbReference>
<dbReference type="GO" id="GO:0000785">
    <property type="term" value="C:chromatin"/>
    <property type="evidence" value="ECO:0007669"/>
    <property type="project" value="TreeGrafter"/>
</dbReference>
<feature type="domain" description="JmjN" evidence="9">
    <location>
        <begin position="8"/>
        <end position="51"/>
    </location>
</feature>
<dbReference type="CDD" id="cd16100">
    <property type="entry name" value="ARID"/>
    <property type="match status" value="1"/>
</dbReference>
<dbReference type="GO" id="GO:0000122">
    <property type="term" value="P:negative regulation of transcription by RNA polymerase II"/>
    <property type="evidence" value="ECO:0007669"/>
    <property type="project" value="EnsemblFungi"/>
</dbReference>
<dbReference type="Pfam" id="PF01388">
    <property type="entry name" value="ARID"/>
    <property type="match status" value="1"/>
</dbReference>
<evidence type="ECO:0008006" key="13">
    <source>
        <dbReference type="Google" id="ProtNLM"/>
    </source>
</evidence>
<dbReference type="SUPFAM" id="SSF57903">
    <property type="entry name" value="FYVE/PHD zinc finger"/>
    <property type="match status" value="1"/>
</dbReference>
<dbReference type="InterPro" id="IPR019786">
    <property type="entry name" value="Zinc_finger_PHD-type_CS"/>
</dbReference>
<dbReference type="SUPFAM" id="SSF51197">
    <property type="entry name" value="Clavaminate synthase-like"/>
    <property type="match status" value="1"/>
</dbReference>
<accession>A0A1E3QQW2</accession>
<dbReference type="Pfam" id="PF02375">
    <property type="entry name" value="JmjN"/>
    <property type="match status" value="1"/>
</dbReference>
<dbReference type="InterPro" id="IPR003347">
    <property type="entry name" value="JmjC_dom"/>
</dbReference>
<gene>
    <name evidence="11" type="ORF">BABINDRAFT_161755</name>
</gene>
<evidence type="ECO:0000313" key="12">
    <source>
        <dbReference type="Proteomes" id="UP000094336"/>
    </source>
</evidence>
<dbReference type="CDD" id="cd15543">
    <property type="entry name" value="PHD_RSF1"/>
    <property type="match status" value="1"/>
</dbReference>
<dbReference type="SMART" id="SM00545">
    <property type="entry name" value="JmjN"/>
    <property type="match status" value="1"/>
</dbReference>
<sequence length="789" mass="91365">MAPRVLEAPVVYPSEREFNDPITYLSSPEVVALGEKYGIIKIVPPRTWKPPFSLADSFTFSTRLQKLSDLGLRTRSRVFFKKGLNRYWAMIKRKSNLKTFFKLDHRKIFYYDLHMEVEKRGGWEGLDTCLTEVAAEFGLTKPDRAQELKEIYQARIKDYAAFLSRNDGKIADFPETDVEDEMDRCLVCHGFDNPEHTLLCDSCDNAYHMTCVDPPLAEVPVGNWYCDKCVIGTGDFGFEEEDEQYSLDEFQRMCADFDEELYEDMYDGRKPTIKQLEETFWDLIENENNLEVKYGADIHNFSPGEISGFPMFSNPSVNRQDPAVQRYINHPFNLIKLPFARGSLLNYLDTSISGMTVPWIYVGSLFSTFCWHVEDHYTLSANYCHKGATKKWYGIPSYDAARFEALMRNAAPDLFKKQPDLLHQLVTLMSPRELTANGITVVSADQNPNEFIITFPKVYHAGFNCGFNVNEAVNFTMNNWINYGARAVQDYRLIKKENVFNFSNVLHNILDDFAVFYEMFKVARMENPQLTLPQRLNQNYLQLVEDSFRNFKEDFEVHDREWTENWDFLLLLNTQCVTQLRNTKKRTLQSEEEYIRRFQSEDQEPNEIMCAECKTLPSYQYFIVQNSVTPMAKEEIPEVVVLESHPNHLQTPVSSPKRVRLSHLNLQVHHSSITPFPSPQYGISPPAAKKTKEITEIVPRQSKMATMSKMAPKMASKMSPVKRSKESIFDQPQTILCLNDFLKIFRDPITCPATSKIQVVIQQSPQELRDFINATEVLLNGYRNVFHSV</sequence>
<dbReference type="GO" id="GO:0005634">
    <property type="term" value="C:nucleus"/>
    <property type="evidence" value="ECO:0007669"/>
    <property type="project" value="UniProtKB-SubCell"/>
</dbReference>
<organism evidence="11 12">
    <name type="scientific">Babjeviella inositovora NRRL Y-12698</name>
    <dbReference type="NCBI Taxonomy" id="984486"/>
    <lineage>
        <taxon>Eukaryota</taxon>
        <taxon>Fungi</taxon>
        <taxon>Dikarya</taxon>
        <taxon>Ascomycota</taxon>
        <taxon>Saccharomycotina</taxon>
        <taxon>Pichiomycetes</taxon>
        <taxon>Serinales incertae sedis</taxon>
        <taxon>Babjeviella</taxon>
    </lineage>
</organism>
<dbReference type="Pfam" id="PF00628">
    <property type="entry name" value="PHD"/>
    <property type="match status" value="1"/>
</dbReference>
<dbReference type="SMART" id="SM01014">
    <property type="entry name" value="ARID"/>
    <property type="match status" value="1"/>
</dbReference>
<dbReference type="GeneID" id="30146842"/>
<dbReference type="GO" id="GO:0060623">
    <property type="term" value="P:regulation of chromosome condensation"/>
    <property type="evidence" value="ECO:0007669"/>
    <property type="project" value="EnsemblFungi"/>
</dbReference>
<evidence type="ECO:0000256" key="7">
    <source>
        <dbReference type="PROSITE-ProRule" id="PRU00146"/>
    </source>
</evidence>
<dbReference type="PROSITE" id="PS51184">
    <property type="entry name" value="JMJC"/>
    <property type="match status" value="1"/>
</dbReference>
<dbReference type="InterPro" id="IPR036431">
    <property type="entry name" value="ARID_dom_sf"/>
</dbReference>
<proteinExistence type="predicted"/>
<dbReference type="Proteomes" id="UP000094336">
    <property type="component" value="Unassembled WGS sequence"/>
</dbReference>
<reference evidence="12" key="1">
    <citation type="submission" date="2016-05" db="EMBL/GenBank/DDBJ databases">
        <title>Comparative genomics of biotechnologically important yeasts.</title>
        <authorList>
            <consortium name="DOE Joint Genome Institute"/>
            <person name="Riley R."/>
            <person name="Haridas S."/>
            <person name="Wolfe K.H."/>
            <person name="Lopes M.R."/>
            <person name="Hittinger C.T."/>
            <person name="Goker M."/>
            <person name="Salamov A."/>
            <person name="Wisecaver J."/>
            <person name="Long T.M."/>
            <person name="Aerts A.L."/>
            <person name="Barry K."/>
            <person name="Choi C."/>
            <person name="Clum A."/>
            <person name="Coughlan A.Y."/>
            <person name="Deshpande S."/>
            <person name="Douglass A.P."/>
            <person name="Hanson S.J."/>
            <person name="Klenk H.-P."/>
            <person name="Labutti K."/>
            <person name="Lapidus A."/>
            <person name="Lindquist E."/>
            <person name="Lipzen A."/>
            <person name="Meier-Kolthoff J.P."/>
            <person name="Ohm R.A."/>
            <person name="Otillar R.P."/>
            <person name="Pangilinan J."/>
            <person name="Peng Y."/>
            <person name="Rokas A."/>
            <person name="Rosa C.A."/>
            <person name="Scheuner C."/>
            <person name="Sibirny A.A."/>
            <person name="Slot J.C."/>
            <person name="Stielow J.B."/>
            <person name="Sun H."/>
            <person name="Kurtzman C.P."/>
            <person name="Blackwell M."/>
            <person name="Grigoriev I.V."/>
            <person name="Jeffries T.W."/>
        </authorList>
    </citation>
    <scope>NUCLEOTIDE SEQUENCE [LARGE SCALE GENOMIC DNA]</scope>
    <source>
        <strain evidence="12">NRRL Y-12698</strain>
    </source>
</reference>
<comment type="subcellular location">
    <subcellularLocation>
        <location evidence="1">Nucleus</location>
    </subcellularLocation>
</comment>
<dbReference type="PANTHER" id="PTHR10694">
    <property type="entry name" value="LYSINE-SPECIFIC DEMETHYLASE"/>
    <property type="match status" value="1"/>
</dbReference>
<evidence type="ECO:0000256" key="1">
    <source>
        <dbReference type="ARBA" id="ARBA00004123"/>
    </source>
</evidence>
<evidence type="ECO:0000259" key="9">
    <source>
        <dbReference type="PROSITE" id="PS51183"/>
    </source>
</evidence>
<protein>
    <recommendedName>
        <fullName evidence="13">[Histone H3]-trimethyl-L-lysine(4) demethylase</fullName>
    </recommendedName>
</protein>
<keyword evidence="2" id="KW-0479">Metal-binding</keyword>
<dbReference type="SMART" id="SM00558">
    <property type="entry name" value="JmjC"/>
    <property type="match status" value="1"/>
</dbReference>
<evidence type="ECO:0000256" key="2">
    <source>
        <dbReference type="ARBA" id="ARBA00022723"/>
    </source>
</evidence>
<dbReference type="GO" id="GO:1902275">
    <property type="term" value="P:regulation of chromatin organization"/>
    <property type="evidence" value="ECO:0007669"/>
    <property type="project" value="EnsemblFungi"/>
</dbReference>
<dbReference type="InterPro" id="IPR011011">
    <property type="entry name" value="Znf_FYVE_PHD"/>
</dbReference>
<dbReference type="GO" id="GO:0008270">
    <property type="term" value="F:zinc ion binding"/>
    <property type="evidence" value="ECO:0007669"/>
    <property type="project" value="UniProtKB-KW"/>
</dbReference>
<feature type="domain" description="JmjC" evidence="10">
    <location>
        <begin position="326"/>
        <end position="492"/>
    </location>
</feature>
<dbReference type="STRING" id="984486.A0A1E3QQW2"/>
<dbReference type="GO" id="GO:0043934">
    <property type="term" value="P:sporulation"/>
    <property type="evidence" value="ECO:0007669"/>
    <property type="project" value="EnsemblFungi"/>
</dbReference>
<keyword evidence="6" id="KW-0539">Nucleus</keyword>
<name>A0A1E3QQW2_9ASCO</name>
<dbReference type="OrthoDB" id="1678912at2759"/>
<keyword evidence="4" id="KW-0862">Zinc</keyword>
<dbReference type="GO" id="GO:0000278">
    <property type="term" value="P:mitotic cell cycle"/>
    <property type="evidence" value="ECO:0007669"/>
    <property type="project" value="EnsemblFungi"/>
</dbReference>
<dbReference type="Gene3D" id="1.10.150.60">
    <property type="entry name" value="ARID DNA-binding domain"/>
    <property type="match status" value="1"/>
</dbReference>
<evidence type="ECO:0000256" key="3">
    <source>
        <dbReference type="ARBA" id="ARBA00022771"/>
    </source>
</evidence>
<evidence type="ECO:0000259" key="10">
    <source>
        <dbReference type="PROSITE" id="PS51184"/>
    </source>
</evidence>
<dbReference type="Gene3D" id="3.30.40.10">
    <property type="entry name" value="Zinc/RING finger domain, C3HC4 (zinc finger)"/>
    <property type="match status" value="1"/>
</dbReference>
<keyword evidence="12" id="KW-1185">Reference proteome</keyword>
<dbReference type="SMART" id="SM00249">
    <property type="entry name" value="PHD"/>
    <property type="match status" value="1"/>
</dbReference>
<dbReference type="InterPro" id="IPR003349">
    <property type="entry name" value="JmjN"/>
</dbReference>
<dbReference type="InterPro" id="IPR001606">
    <property type="entry name" value="ARID_dom"/>
</dbReference>
<evidence type="ECO:0000259" key="8">
    <source>
        <dbReference type="PROSITE" id="PS50016"/>
    </source>
</evidence>
<dbReference type="RefSeq" id="XP_018984675.1">
    <property type="nucleotide sequence ID" value="XM_019128989.1"/>
</dbReference>
<evidence type="ECO:0000256" key="6">
    <source>
        <dbReference type="ARBA" id="ARBA00023242"/>
    </source>
</evidence>
<evidence type="ECO:0000256" key="5">
    <source>
        <dbReference type="ARBA" id="ARBA00023004"/>
    </source>
</evidence>
<dbReference type="Gene3D" id="2.60.120.650">
    <property type="entry name" value="Cupin"/>
    <property type="match status" value="1"/>
</dbReference>